<sequence>MAGRRTDTRERIQRVAMELFAERGYDKTTLQEVAERLEITRPALYYHFRTKEEILTSIADGFISSLDELGEWARAQPDTFEARQEILRRIAGLLEDKWRPLMRFAQMNQGAFAETSVGDRMQERIISLLSALSRPGGDVVVQFEARLAVFALILGSVPEVFGMDLPPAELASAAMTVAVRLVADHEPSGQ</sequence>
<protein>
    <submittedName>
        <fullName evidence="4">TetR/AcrR family transcriptional regulator</fullName>
    </submittedName>
</protein>
<dbReference type="RefSeq" id="WP_219539020.1">
    <property type="nucleotide sequence ID" value="NZ_JAHKRM010000053.1"/>
</dbReference>
<gene>
    <name evidence="4" type="ORF">ACFSJ0_61295</name>
</gene>
<proteinExistence type="predicted"/>
<feature type="domain" description="HTH tetR-type" evidence="3">
    <location>
        <begin position="6"/>
        <end position="66"/>
    </location>
</feature>
<dbReference type="InterPro" id="IPR023772">
    <property type="entry name" value="DNA-bd_HTH_TetR-type_CS"/>
</dbReference>
<comment type="caution">
    <text evidence="4">The sequence shown here is derived from an EMBL/GenBank/DDBJ whole genome shotgun (WGS) entry which is preliminary data.</text>
</comment>
<dbReference type="PANTHER" id="PTHR30055">
    <property type="entry name" value="HTH-TYPE TRANSCRIPTIONAL REGULATOR RUTR"/>
    <property type="match status" value="1"/>
</dbReference>
<evidence type="ECO:0000313" key="4">
    <source>
        <dbReference type="EMBL" id="MFD1547467.1"/>
    </source>
</evidence>
<feature type="DNA-binding region" description="H-T-H motif" evidence="2">
    <location>
        <begin position="29"/>
        <end position="48"/>
    </location>
</feature>
<name>A0ABW4GXH2_9ACTN</name>
<dbReference type="PROSITE" id="PS01081">
    <property type="entry name" value="HTH_TETR_1"/>
    <property type="match status" value="1"/>
</dbReference>
<evidence type="ECO:0000259" key="3">
    <source>
        <dbReference type="PROSITE" id="PS50977"/>
    </source>
</evidence>
<keyword evidence="1 2" id="KW-0238">DNA-binding</keyword>
<evidence type="ECO:0000256" key="2">
    <source>
        <dbReference type="PROSITE-ProRule" id="PRU00335"/>
    </source>
</evidence>
<dbReference type="PANTHER" id="PTHR30055:SF226">
    <property type="entry name" value="HTH-TYPE TRANSCRIPTIONAL REGULATOR PKSA"/>
    <property type="match status" value="1"/>
</dbReference>
<dbReference type="PROSITE" id="PS50977">
    <property type="entry name" value="HTH_TETR_2"/>
    <property type="match status" value="1"/>
</dbReference>
<organism evidence="4 5">
    <name type="scientific">Nonomuraea guangzhouensis</name>
    <dbReference type="NCBI Taxonomy" id="1291555"/>
    <lineage>
        <taxon>Bacteria</taxon>
        <taxon>Bacillati</taxon>
        <taxon>Actinomycetota</taxon>
        <taxon>Actinomycetes</taxon>
        <taxon>Streptosporangiales</taxon>
        <taxon>Streptosporangiaceae</taxon>
        <taxon>Nonomuraea</taxon>
    </lineage>
</organism>
<dbReference type="InterPro" id="IPR001647">
    <property type="entry name" value="HTH_TetR"/>
</dbReference>
<reference evidence="5" key="1">
    <citation type="journal article" date="2019" name="Int. J. Syst. Evol. Microbiol.">
        <title>The Global Catalogue of Microorganisms (GCM) 10K type strain sequencing project: providing services to taxonomists for standard genome sequencing and annotation.</title>
        <authorList>
            <consortium name="The Broad Institute Genomics Platform"/>
            <consortium name="The Broad Institute Genome Sequencing Center for Infectious Disease"/>
            <person name="Wu L."/>
            <person name="Ma J."/>
        </authorList>
    </citation>
    <scope>NUCLEOTIDE SEQUENCE [LARGE SCALE GENOMIC DNA]</scope>
    <source>
        <strain evidence="5">CGMCC 1.15399</strain>
    </source>
</reference>
<accession>A0ABW4GXH2</accession>
<dbReference type="Proteomes" id="UP001597097">
    <property type="component" value="Unassembled WGS sequence"/>
</dbReference>
<dbReference type="Pfam" id="PF00440">
    <property type="entry name" value="TetR_N"/>
    <property type="match status" value="1"/>
</dbReference>
<evidence type="ECO:0000313" key="5">
    <source>
        <dbReference type="Proteomes" id="UP001597097"/>
    </source>
</evidence>
<dbReference type="InterPro" id="IPR050109">
    <property type="entry name" value="HTH-type_TetR-like_transc_reg"/>
</dbReference>
<keyword evidence="5" id="KW-1185">Reference proteome</keyword>
<dbReference type="EMBL" id="JBHUCM010000076">
    <property type="protein sequence ID" value="MFD1547467.1"/>
    <property type="molecule type" value="Genomic_DNA"/>
</dbReference>
<evidence type="ECO:0000256" key="1">
    <source>
        <dbReference type="ARBA" id="ARBA00023125"/>
    </source>
</evidence>